<evidence type="ECO:0000256" key="1">
    <source>
        <dbReference type="ARBA" id="ARBA00001947"/>
    </source>
</evidence>
<reference evidence="7 8" key="1">
    <citation type="submission" date="2015-10" db="EMBL/GenBank/DDBJ databases">
        <title>Draft genome sequence of Thermococcus celericrescens strain DSM 17994.</title>
        <authorList>
            <person name="Hong S.-J."/>
            <person name="Park C.-E."/>
            <person name="Shin J.-H."/>
        </authorList>
    </citation>
    <scope>NUCLEOTIDE SEQUENCE [LARGE SCALE GENOMIC DNA]</scope>
    <source>
        <strain evidence="7 8">DSM 17994</strain>
    </source>
</reference>
<evidence type="ECO:0000256" key="6">
    <source>
        <dbReference type="ARBA" id="ARBA00023049"/>
    </source>
</evidence>
<dbReference type="CDD" id="cd11375">
    <property type="entry name" value="Peptidase_M54"/>
    <property type="match status" value="1"/>
</dbReference>
<evidence type="ECO:0000256" key="4">
    <source>
        <dbReference type="ARBA" id="ARBA00022801"/>
    </source>
</evidence>
<dbReference type="Pfam" id="PF07998">
    <property type="entry name" value="Peptidase_M54"/>
    <property type="match status" value="2"/>
</dbReference>
<dbReference type="PANTHER" id="PTHR15910:SF1">
    <property type="entry name" value="ARCHAEMETZINCIN-2"/>
    <property type="match status" value="1"/>
</dbReference>
<keyword evidence="5" id="KW-0862">Zinc</keyword>
<proteinExistence type="predicted"/>
<dbReference type="GO" id="GO:0006508">
    <property type="term" value="P:proteolysis"/>
    <property type="evidence" value="ECO:0007669"/>
    <property type="project" value="UniProtKB-KW"/>
</dbReference>
<organism evidence="7 8">
    <name type="scientific">Thermococcus celericrescens</name>
    <dbReference type="NCBI Taxonomy" id="227598"/>
    <lineage>
        <taxon>Archaea</taxon>
        <taxon>Methanobacteriati</taxon>
        <taxon>Methanobacteriota</taxon>
        <taxon>Thermococci</taxon>
        <taxon>Thermococcales</taxon>
        <taxon>Thermococcaceae</taxon>
        <taxon>Thermococcus</taxon>
    </lineage>
</organism>
<protein>
    <submittedName>
        <fullName evidence="7">Peptidase M54</fullName>
    </submittedName>
</protein>
<dbReference type="RefSeq" id="WP_058937777.1">
    <property type="nucleotide sequence ID" value="NZ_LLYW01000002.1"/>
</dbReference>
<evidence type="ECO:0000256" key="5">
    <source>
        <dbReference type="ARBA" id="ARBA00022833"/>
    </source>
</evidence>
<evidence type="ECO:0000256" key="3">
    <source>
        <dbReference type="ARBA" id="ARBA00022723"/>
    </source>
</evidence>
<comment type="caution">
    <text evidence="7">The sequence shown here is derived from an EMBL/GenBank/DDBJ whole genome shotgun (WGS) entry which is preliminary data.</text>
</comment>
<keyword evidence="8" id="KW-1185">Reference proteome</keyword>
<dbReference type="Gene3D" id="3.40.390.10">
    <property type="entry name" value="Collagenase (Catalytic Domain)"/>
    <property type="match status" value="1"/>
</dbReference>
<evidence type="ECO:0000313" key="8">
    <source>
        <dbReference type="Proteomes" id="UP000053462"/>
    </source>
</evidence>
<keyword evidence="4" id="KW-0378">Hydrolase</keyword>
<dbReference type="EMBL" id="LLYW01000002">
    <property type="protein sequence ID" value="KUH34691.1"/>
    <property type="molecule type" value="Genomic_DNA"/>
</dbReference>
<comment type="cofactor">
    <cofactor evidence="1">
        <name>Zn(2+)</name>
        <dbReference type="ChEBI" id="CHEBI:29105"/>
    </cofactor>
</comment>
<dbReference type="PANTHER" id="PTHR15910">
    <property type="entry name" value="ARCHAEMETZINCIN"/>
    <property type="match status" value="1"/>
</dbReference>
<dbReference type="SUPFAM" id="SSF55486">
    <property type="entry name" value="Metalloproteases ('zincins'), catalytic domain"/>
    <property type="match status" value="1"/>
</dbReference>
<keyword evidence="2" id="KW-0645">Protease</keyword>
<dbReference type="GO" id="GO:0046872">
    <property type="term" value="F:metal ion binding"/>
    <property type="evidence" value="ECO:0007669"/>
    <property type="project" value="UniProtKB-KW"/>
</dbReference>
<accession>A0A117IUE3</accession>
<sequence length="229" mass="26424">MEFIAFTYVGNFISDGLIKEVVFDVFDGANRFFEENSLPLRFLYVGKLKLEPGYLIDIYTPEGKIRAYPLEVLTEVLHARLLNEIEGRSDIRMNKIFALTTFPLVSRNPYLDFFEKFMGIHKTHGELRVMVLSMNPFEPPELSRLLGGSDEGERTRLRRGLEIFKTRLLKGILHEIGHSFGLEHCPNNCVMNSPSSMDEWDSITIGYCDSCFISLKRAVEWSDFPLENR</sequence>
<keyword evidence="6" id="KW-0482">Metalloprotease</keyword>
<dbReference type="GO" id="GO:0008237">
    <property type="term" value="F:metallopeptidase activity"/>
    <property type="evidence" value="ECO:0007669"/>
    <property type="project" value="UniProtKB-KW"/>
</dbReference>
<name>A0A117IUE3_9EURY</name>
<gene>
    <name evidence="7" type="ORF">APY94_00460</name>
</gene>
<dbReference type="STRING" id="227598.APY94_00460"/>
<dbReference type="OrthoDB" id="50281at2157"/>
<keyword evidence="3" id="KW-0479">Metal-binding</keyword>
<evidence type="ECO:0000256" key="2">
    <source>
        <dbReference type="ARBA" id="ARBA00022670"/>
    </source>
</evidence>
<dbReference type="AlphaFoldDB" id="A0A117IUE3"/>
<dbReference type="InterPro" id="IPR024079">
    <property type="entry name" value="MetalloPept_cat_dom_sf"/>
</dbReference>
<dbReference type="Proteomes" id="UP000053462">
    <property type="component" value="Unassembled WGS sequence"/>
</dbReference>
<dbReference type="InterPro" id="IPR012962">
    <property type="entry name" value="Pept_M54_archaemetzincn"/>
</dbReference>
<evidence type="ECO:0000313" key="7">
    <source>
        <dbReference type="EMBL" id="KUH34691.1"/>
    </source>
</evidence>